<evidence type="ECO:0000259" key="1">
    <source>
        <dbReference type="Pfam" id="PF00567"/>
    </source>
</evidence>
<dbReference type="InterPro" id="IPR035437">
    <property type="entry name" value="SNase_OB-fold_sf"/>
</dbReference>
<proteinExistence type="evidence at transcript level"/>
<dbReference type="Gene3D" id="2.40.50.90">
    <property type="match status" value="1"/>
</dbReference>
<dbReference type="Gene3D" id="2.30.30.140">
    <property type="match status" value="1"/>
</dbReference>
<reference evidence="2" key="1">
    <citation type="submission" date="2016-02" db="EMBL/GenBank/DDBJ databases">
        <title>RNAseq analyses of the midgut from blood- or serum-fed Ixodes ricinus ticks.</title>
        <authorList>
            <person name="Perner J."/>
            <person name="Provaznik J."/>
            <person name="Schrenkova J."/>
            <person name="Urbanova V."/>
            <person name="Ribeiro J.M."/>
            <person name="Kopacek P."/>
        </authorList>
    </citation>
    <scope>NUCLEOTIDE SEQUENCE</scope>
    <source>
        <tissue evidence="2">Gut</tissue>
    </source>
</reference>
<accession>A0A131XSY0</accession>
<evidence type="ECO:0000313" key="2">
    <source>
        <dbReference type="EMBL" id="JAP69757.1"/>
    </source>
</evidence>
<feature type="domain" description="Tudor" evidence="1">
    <location>
        <begin position="20"/>
        <end position="132"/>
    </location>
</feature>
<sequence>MQVPPIPELTDIPMKVPLPVWVSNFISPTKFWLRLKNNKHRDPYIRDFVRGQTEHFYTLNVGAYCVANTGRNFDLARAFELDIQKDGFGMPISAEVFCVDYGLTLVLGMNKLFPLSQIDAKIPCLAVPCSLRRLTSPSSTRLRDMVDWCVRPDAELEAVFYGTSEAGVYQVDMFVMTGENGQVRMNVAEDLIDRGIATRIWYPLPPQRGKITASSSKAPHH</sequence>
<dbReference type="AlphaFoldDB" id="A0A131XSY0"/>
<dbReference type="InterPro" id="IPR002999">
    <property type="entry name" value="Tudor"/>
</dbReference>
<organism evidence="2">
    <name type="scientific">Ixodes ricinus</name>
    <name type="common">Common tick</name>
    <name type="synonym">Acarus ricinus</name>
    <dbReference type="NCBI Taxonomy" id="34613"/>
    <lineage>
        <taxon>Eukaryota</taxon>
        <taxon>Metazoa</taxon>
        <taxon>Ecdysozoa</taxon>
        <taxon>Arthropoda</taxon>
        <taxon>Chelicerata</taxon>
        <taxon>Arachnida</taxon>
        <taxon>Acari</taxon>
        <taxon>Parasitiformes</taxon>
        <taxon>Ixodida</taxon>
        <taxon>Ixodoidea</taxon>
        <taxon>Ixodidae</taxon>
        <taxon>Ixodinae</taxon>
        <taxon>Ixodes</taxon>
    </lineage>
</organism>
<dbReference type="EMBL" id="GEFM01006039">
    <property type="protein sequence ID" value="JAP69757.1"/>
    <property type="molecule type" value="mRNA"/>
</dbReference>
<protein>
    <recommendedName>
        <fullName evidence="1">Tudor domain-containing protein</fullName>
    </recommendedName>
</protein>
<dbReference type="SUPFAM" id="SSF63748">
    <property type="entry name" value="Tudor/PWWP/MBT"/>
    <property type="match status" value="1"/>
</dbReference>
<name>A0A131XSY0_IXORI</name>
<dbReference type="GO" id="GO:0005737">
    <property type="term" value="C:cytoplasm"/>
    <property type="evidence" value="ECO:0007669"/>
    <property type="project" value="UniProtKB-ARBA"/>
</dbReference>
<dbReference type="Pfam" id="PF00567">
    <property type="entry name" value="TUDOR"/>
    <property type="match status" value="1"/>
</dbReference>